<dbReference type="InterPro" id="IPR045229">
    <property type="entry name" value="TPP_enz"/>
</dbReference>
<dbReference type="PANTHER" id="PTHR18968:SF133">
    <property type="entry name" value="BENZOYLFORMATE DECARBOXYLASE"/>
    <property type="match status" value="1"/>
</dbReference>
<feature type="domain" description="Thiamine pyrophosphate enzyme TPP-binding" evidence="5">
    <location>
        <begin position="396"/>
        <end position="537"/>
    </location>
</feature>
<dbReference type="Proteomes" id="UP000322634">
    <property type="component" value="Unassembled WGS sequence"/>
</dbReference>
<organism evidence="7 8">
    <name type="scientific">Actinomadura syzygii</name>
    <dbReference type="NCBI Taxonomy" id="1427538"/>
    <lineage>
        <taxon>Bacteria</taxon>
        <taxon>Bacillati</taxon>
        <taxon>Actinomycetota</taxon>
        <taxon>Actinomycetes</taxon>
        <taxon>Streptosporangiales</taxon>
        <taxon>Thermomonosporaceae</taxon>
        <taxon>Actinomadura</taxon>
    </lineage>
</organism>
<reference evidence="7 8" key="1">
    <citation type="submission" date="2019-08" db="EMBL/GenBank/DDBJ databases">
        <title>Actinomadura sp. nov. CYP1-5 isolated from mountain soil.</title>
        <authorList>
            <person name="Songsumanus A."/>
            <person name="Kuncharoen N."/>
            <person name="Kudo T."/>
            <person name="Yuki M."/>
            <person name="Igarashi Y."/>
            <person name="Tanasupawat S."/>
        </authorList>
    </citation>
    <scope>NUCLEOTIDE SEQUENCE [LARGE SCALE GENOMIC DNA]</scope>
    <source>
        <strain evidence="7 8">GKU157</strain>
    </source>
</reference>
<proteinExistence type="inferred from homology"/>
<evidence type="ECO:0000256" key="3">
    <source>
        <dbReference type="RuleBase" id="RU362132"/>
    </source>
</evidence>
<dbReference type="Pfam" id="PF02775">
    <property type="entry name" value="TPP_enzyme_C"/>
    <property type="match status" value="1"/>
</dbReference>
<dbReference type="InterPro" id="IPR012000">
    <property type="entry name" value="Thiamin_PyroP_enz_cen_dom"/>
</dbReference>
<evidence type="ECO:0000313" key="7">
    <source>
        <dbReference type="EMBL" id="TYC15745.1"/>
    </source>
</evidence>
<dbReference type="CDD" id="cd02002">
    <property type="entry name" value="TPP_BFDC"/>
    <property type="match status" value="1"/>
</dbReference>
<protein>
    <submittedName>
        <fullName evidence="7">Thiamine pyrophosphate-binding protein</fullName>
    </submittedName>
</protein>
<keyword evidence="2 3" id="KW-0786">Thiamine pyrophosphate</keyword>
<dbReference type="GO" id="GO:0050660">
    <property type="term" value="F:flavin adenine dinucleotide binding"/>
    <property type="evidence" value="ECO:0007669"/>
    <property type="project" value="TreeGrafter"/>
</dbReference>
<dbReference type="Pfam" id="PF02776">
    <property type="entry name" value="TPP_enzyme_N"/>
    <property type="match status" value="1"/>
</dbReference>
<dbReference type="EMBL" id="VSFF01000004">
    <property type="protein sequence ID" value="TYC15745.1"/>
    <property type="molecule type" value="Genomic_DNA"/>
</dbReference>
<dbReference type="AlphaFoldDB" id="A0A5D0UDQ1"/>
<evidence type="ECO:0000259" key="5">
    <source>
        <dbReference type="Pfam" id="PF02775"/>
    </source>
</evidence>
<dbReference type="InterPro" id="IPR029061">
    <property type="entry name" value="THDP-binding"/>
</dbReference>
<dbReference type="GO" id="GO:0003984">
    <property type="term" value="F:acetolactate synthase activity"/>
    <property type="evidence" value="ECO:0007669"/>
    <property type="project" value="TreeGrafter"/>
</dbReference>
<dbReference type="Gene3D" id="3.40.50.970">
    <property type="match status" value="2"/>
</dbReference>
<evidence type="ECO:0000256" key="2">
    <source>
        <dbReference type="ARBA" id="ARBA00023052"/>
    </source>
</evidence>
<dbReference type="CDD" id="cd07035">
    <property type="entry name" value="TPP_PYR_POX_like"/>
    <property type="match status" value="1"/>
</dbReference>
<dbReference type="InterPro" id="IPR029035">
    <property type="entry name" value="DHS-like_NAD/FAD-binding_dom"/>
</dbReference>
<accession>A0A5D0UDQ1</accession>
<name>A0A5D0UDQ1_9ACTN</name>
<evidence type="ECO:0000259" key="4">
    <source>
        <dbReference type="Pfam" id="PF00205"/>
    </source>
</evidence>
<dbReference type="Gene3D" id="3.40.50.1220">
    <property type="entry name" value="TPP-binding domain"/>
    <property type="match status" value="1"/>
</dbReference>
<comment type="caution">
    <text evidence="7">The sequence shown here is derived from an EMBL/GenBank/DDBJ whole genome shotgun (WGS) entry which is preliminary data.</text>
</comment>
<dbReference type="RefSeq" id="WP_148349542.1">
    <property type="nucleotide sequence ID" value="NZ_JBHSBF010000009.1"/>
</dbReference>
<sequence>MRPIEALLEIARDEGVTRIFGNPGTTELPLMDALVDAPDLEYVLGLQECSVVAMADGYARATGRTSLVSLHVAAGVANGLIGMLNALRSRTPMVIVAGQQDRRHLIQDPMLSGDLVGLAAAATKQAIEVQHAYDLPIVLRRAFALAARPPAGPVLVSVPMDLLDEATDVAVPARSPVSGPGPADVAAAVELLAAAERPVIIAGDAVGRTGAVADLVALAERLGAAVHHQPMNDGIDFPTGHPLYAGMLVPRNAAIRETLSQYDAALIVGCHAFMAHHYTPGPAVPDALPIVQLDEDPAEIGRNFAVREGLTGDLPGTLRALADRLDGRVPDARERAARLAERHARLREGPESAALAAYGPSPMDPGAAAHAVAAGLPDDAIVVEEAITTGLKLRAVLRQDRPGSYVHTVGGGLGWGIGAAVGTRLGSGDRPVIAVLGDGCAMFGLQGLWSAARYGTPVAFVVMNNGEYRTLKNTLDEGGGASAKHGQYVGMDLAPPALDWQSAARLFGIRSVRPGSADELRDAVAAVKDLDAPLLIEAPITGHEPR</sequence>
<dbReference type="InterPro" id="IPR011766">
    <property type="entry name" value="TPP_enzyme_TPP-bd"/>
</dbReference>
<dbReference type="InterPro" id="IPR012001">
    <property type="entry name" value="Thiamin_PyroP_enz_TPP-bd_dom"/>
</dbReference>
<evidence type="ECO:0000256" key="1">
    <source>
        <dbReference type="ARBA" id="ARBA00007812"/>
    </source>
</evidence>
<dbReference type="GO" id="GO:0030976">
    <property type="term" value="F:thiamine pyrophosphate binding"/>
    <property type="evidence" value="ECO:0007669"/>
    <property type="project" value="InterPro"/>
</dbReference>
<feature type="domain" description="Thiamine pyrophosphate enzyme central" evidence="4">
    <location>
        <begin position="185"/>
        <end position="321"/>
    </location>
</feature>
<evidence type="ECO:0000313" key="8">
    <source>
        <dbReference type="Proteomes" id="UP000322634"/>
    </source>
</evidence>
<dbReference type="SUPFAM" id="SSF52518">
    <property type="entry name" value="Thiamin diphosphate-binding fold (THDP-binding)"/>
    <property type="match status" value="2"/>
</dbReference>
<dbReference type="SUPFAM" id="SSF52467">
    <property type="entry name" value="DHS-like NAD/FAD-binding domain"/>
    <property type="match status" value="1"/>
</dbReference>
<dbReference type="GO" id="GO:0000287">
    <property type="term" value="F:magnesium ion binding"/>
    <property type="evidence" value="ECO:0007669"/>
    <property type="project" value="InterPro"/>
</dbReference>
<feature type="domain" description="Thiamine pyrophosphate enzyme N-terminal TPP-binding" evidence="6">
    <location>
        <begin position="5"/>
        <end position="105"/>
    </location>
</feature>
<dbReference type="PANTHER" id="PTHR18968">
    <property type="entry name" value="THIAMINE PYROPHOSPHATE ENZYMES"/>
    <property type="match status" value="1"/>
</dbReference>
<comment type="similarity">
    <text evidence="1 3">Belongs to the TPP enzyme family.</text>
</comment>
<evidence type="ECO:0000259" key="6">
    <source>
        <dbReference type="Pfam" id="PF02776"/>
    </source>
</evidence>
<gene>
    <name evidence="7" type="ORF">FXF65_10335</name>
</gene>
<keyword evidence="8" id="KW-1185">Reference proteome</keyword>
<dbReference type="OrthoDB" id="2443624at2"/>
<dbReference type="Pfam" id="PF00205">
    <property type="entry name" value="TPP_enzyme_M"/>
    <property type="match status" value="1"/>
</dbReference>